<gene>
    <name evidence="3" type="ORF">SAMN03080603_00867</name>
</gene>
<dbReference type="PANTHER" id="PTHR43428:SF1">
    <property type="entry name" value="ARSENATE REDUCTASE"/>
    <property type="match status" value="1"/>
</dbReference>
<keyword evidence="4" id="KW-1185">Reference proteome</keyword>
<dbReference type="InterPro" id="IPR036196">
    <property type="entry name" value="Ptyr_pPase_sf"/>
</dbReference>
<dbReference type="EMBL" id="FNPD01000004">
    <property type="protein sequence ID" value="SDX85028.1"/>
    <property type="molecule type" value="Genomic_DNA"/>
</dbReference>
<dbReference type="PANTHER" id="PTHR43428">
    <property type="entry name" value="ARSENATE REDUCTASE"/>
    <property type="match status" value="1"/>
</dbReference>
<organism evidence="3 4">
    <name type="scientific">Acetomicrobium thermoterrenum DSM 13490</name>
    <dbReference type="NCBI Taxonomy" id="1120987"/>
    <lineage>
        <taxon>Bacteria</taxon>
        <taxon>Thermotogati</taxon>
        <taxon>Synergistota</taxon>
        <taxon>Synergistia</taxon>
        <taxon>Synergistales</taxon>
        <taxon>Acetomicrobiaceae</taxon>
        <taxon>Acetomicrobium</taxon>
    </lineage>
</organism>
<evidence type="ECO:0000256" key="1">
    <source>
        <dbReference type="ARBA" id="ARBA00022849"/>
    </source>
</evidence>
<evidence type="ECO:0000313" key="3">
    <source>
        <dbReference type="EMBL" id="SDX85028.1"/>
    </source>
</evidence>
<protein>
    <submittedName>
        <fullName evidence="3">Protein tyrosine phosphatase</fullName>
    </submittedName>
</protein>
<proteinExistence type="predicted"/>
<reference evidence="4" key="1">
    <citation type="submission" date="2016-10" db="EMBL/GenBank/DDBJ databases">
        <authorList>
            <person name="Varghese N."/>
            <person name="Submissions S."/>
        </authorList>
    </citation>
    <scope>NUCLEOTIDE SEQUENCE [LARGE SCALE GENOMIC DNA]</scope>
    <source>
        <strain evidence="4">DSM 13490</strain>
    </source>
</reference>
<dbReference type="CDD" id="cd16345">
    <property type="entry name" value="LMWP_ArsC"/>
    <property type="match status" value="1"/>
</dbReference>
<evidence type="ECO:0000313" key="4">
    <source>
        <dbReference type="Proteomes" id="UP000199266"/>
    </source>
</evidence>
<dbReference type="InterPro" id="IPR023485">
    <property type="entry name" value="Ptyr_pPase"/>
</dbReference>
<dbReference type="Proteomes" id="UP000199266">
    <property type="component" value="Unassembled WGS sequence"/>
</dbReference>
<keyword evidence="1" id="KW-0059">Arsenical resistance</keyword>
<sequence length="144" mass="16290">MRNRIRVLFVCSKNTARSQMGEALLNAIAGDRFEAESAGLEAGDSLNPFVVEVLQEIGIDISAKKTKKIVDLYESGKTYDYVIAVCDAAQAELCPVFPGVKKQLHWPFPDPASFEGTRKEKLQRTREIREEMKAKIEEWIREIT</sequence>
<dbReference type="SMART" id="SM00226">
    <property type="entry name" value="LMWPc"/>
    <property type="match status" value="1"/>
</dbReference>
<dbReference type="GO" id="GO:0046685">
    <property type="term" value="P:response to arsenic-containing substance"/>
    <property type="evidence" value="ECO:0007669"/>
    <property type="project" value="UniProtKB-KW"/>
</dbReference>
<dbReference type="RefSeq" id="WP_091460864.1">
    <property type="nucleotide sequence ID" value="NZ_FNPD01000004.1"/>
</dbReference>
<evidence type="ECO:0000259" key="2">
    <source>
        <dbReference type="SMART" id="SM00226"/>
    </source>
</evidence>
<dbReference type="Pfam" id="PF01451">
    <property type="entry name" value="LMWPc"/>
    <property type="match status" value="1"/>
</dbReference>
<name>A0A1H3F3V8_9BACT</name>
<dbReference type="Gene3D" id="3.40.50.2300">
    <property type="match status" value="1"/>
</dbReference>
<feature type="domain" description="Phosphotyrosine protein phosphatase I" evidence="2">
    <location>
        <begin position="5"/>
        <end position="142"/>
    </location>
</feature>
<accession>A0A1H3F3V8</accession>
<dbReference type="SUPFAM" id="SSF52788">
    <property type="entry name" value="Phosphotyrosine protein phosphatases I"/>
    <property type="match status" value="1"/>
</dbReference>
<dbReference type="AlphaFoldDB" id="A0A1H3F3V8"/>